<dbReference type="RefSeq" id="WP_114660475.1">
    <property type="nucleotide sequence ID" value="NZ_CP031194.1"/>
</dbReference>
<evidence type="ECO:0000313" key="2">
    <source>
        <dbReference type="EMBL" id="AXG79142.1"/>
    </source>
</evidence>
<organism evidence="2 3">
    <name type="scientific">Streptomyces paludis</name>
    <dbReference type="NCBI Taxonomy" id="2282738"/>
    <lineage>
        <taxon>Bacteria</taxon>
        <taxon>Bacillati</taxon>
        <taxon>Actinomycetota</taxon>
        <taxon>Actinomycetes</taxon>
        <taxon>Kitasatosporales</taxon>
        <taxon>Streptomycetaceae</taxon>
        <taxon>Streptomyces</taxon>
    </lineage>
</organism>
<feature type="compositionally biased region" description="Basic and acidic residues" evidence="1">
    <location>
        <begin position="1"/>
        <end position="12"/>
    </location>
</feature>
<proteinExistence type="predicted"/>
<name>A0A345HR18_9ACTN</name>
<feature type="compositionally biased region" description="Basic and acidic residues" evidence="1">
    <location>
        <begin position="44"/>
        <end position="55"/>
    </location>
</feature>
<keyword evidence="3" id="KW-1185">Reference proteome</keyword>
<evidence type="ECO:0008006" key="4">
    <source>
        <dbReference type="Google" id="ProtNLM"/>
    </source>
</evidence>
<protein>
    <recommendedName>
        <fullName evidence="4">WXG100 family type VII secretion target</fullName>
    </recommendedName>
</protein>
<dbReference type="KEGG" id="spad:DVK44_17330"/>
<sequence length="126" mass="13323">MAFDNEKPEQPELRAGPGTPSLVSTPAEKRAAAAAIRNTLLGDTKKAGDHAHESTAKAGSAFGGWDTGAGLKKVQETWEAQVKTLTDRLQGEEGKLLRAAGDLQGADLLPRSQINAIPVNSPFNEY</sequence>
<dbReference type="Proteomes" id="UP000253868">
    <property type="component" value="Chromosome"/>
</dbReference>
<evidence type="ECO:0000313" key="3">
    <source>
        <dbReference type="Proteomes" id="UP000253868"/>
    </source>
</evidence>
<feature type="region of interest" description="Disordered" evidence="1">
    <location>
        <begin position="44"/>
        <end position="66"/>
    </location>
</feature>
<gene>
    <name evidence="2" type="ORF">DVK44_17330</name>
</gene>
<feature type="region of interest" description="Disordered" evidence="1">
    <location>
        <begin position="1"/>
        <end position="26"/>
    </location>
</feature>
<dbReference type="OrthoDB" id="4331735at2"/>
<dbReference type="AlphaFoldDB" id="A0A345HR18"/>
<evidence type="ECO:0000256" key="1">
    <source>
        <dbReference type="SAM" id="MobiDB-lite"/>
    </source>
</evidence>
<reference evidence="3" key="1">
    <citation type="submission" date="2018-07" db="EMBL/GenBank/DDBJ databases">
        <authorList>
            <person name="Zhao J."/>
        </authorList>
    </citation>
    <scope>NUCLEOTIDE SEQUENCE [LARGE SCALE GENOMIC DNA]</scope>
    <source>
        <strain evidence="3">GSSD-12</strain>
    </source>
</reference>
<accession>A0A345HR18</accession>
<dbReference type="EMBL" id="CP031194">
    <property type="protein sequence ID" value="AXG79142.1"/>
    <property type="molecule type" value="Genomic_DNA"/>
</dbReference>